<dbReference type="OrthoDB" id="199334at2"/>
<evidence type="ECO:0000313" key="2">
    <source>
        <dbReference type="Proteomes" id="UP000236000"/>
    </source>
</evidence>
<dbReference type="RefSeq" id="WP_102713980.1">
    <property type="nucleotide sequence ID" value="NZ_PJKA01000012.1"/>
</dbReference>
<name>A0A2N8HC98_9BACT</name>
<dbReference type="EMBL" id="PJKA01000012">
    <property type="protein sequence ID" value="PNC17511.1"/>
    <property type="molecule type" value="Genomic_DNA"/>
</dbReference>
<dbReference type="GO" id="GO:0003677">
    <property type="term" value="F:DNA binding"/>
    <property type="evidence" value="ECO:0007669"/>
    <property type="project" value="InterPro"/>
</dbReference>
<dbReference type="SUPFAM" id="SSF47598">
    <property type="entry name" value="Ribbon-helix-helix"/>
    <property type="match status" value="1"/>
</dbReference>
<reference evidence="1 2" key="1">
    <citation type="journal article" date="2017" name="BMC Genomics">
        <title>Genome sequencing of 39 Akkermansia muciniphila isolates reveals its population structure, genomic and functional diverisity, and global distribution in mammalian gut microbiotas.</title>
        <authorList>
            <person name="Guo X."/>
            <person name="Li S."/>
            <person name="Zhang J."/>
            <person name="Wu F."/>
            <person name="Li X."/>
            <person name="Wu D."/>
            <person name="Zhang M."/>
            <person name="Ou Z."/>
            <person name="Jie Z."/>
            <person name="Yan Q."/>
            <person name="Li P."/>
            <person name="Yi J."/>
            <person name="Peng Y."/>
        </authorList>
    </citation>
    <scope>NUCLEOTIDE SEQUENCE [LARGE SCALE GENOMIC DNA]</scope>
    <source>
        <strain evidence="1 2">GP24</strain>
    </source>
</reference>
<dbReference type="GO" id="GO:0006355">
    <property type="term" value="P:regulation of DNA-templated transcription"/>
    <property type="evidence" value="ECO:0007669"/>
    <property type="project" value="InterPro"/>
</dbReference>
<dbReference type="InterPro" id="IPR010982">
    <property type="entry name" value="Lambda_DNA-bd_dom_sf"/>
</dbReference>
<accession>A0A2N8HC98</accession>
<dbReference type="InterPro" id="IPR010985">
    <property type="entry name" value="Ribbon_hlx_hlx"/>
</dbReference>
<comment type="caution">
    <text evidence="1">The sequence shown here is derived from an EMBL/GenBank/DDBJ whole genome shotgun (WGS) entry which is preliminary data.</text>
</comment>
<dbReference type="Gene3D" id="1.10.260.40">
    <property type="entry name" value="lambda repressor-like DNA-binding domains"/>
    <property type="match status" value="1"/>
</dbReference>
<gene>
    <name evidence="1" type="ORF">CXU22_07060</name>
</gene>
<evidence type="ECO:0000313" key="1">
    <source>
        <dbReference type="EMBL" id="PNC17511.1"/>
    </source>
</evidence>
<proteinExistence type="predicted"/>
<dbReference type="AlphaFoldDB" id="A0A2N8HC98"/>
<organism evidence="1 2">
    <name type="scientific">Akkermansia muciniphila</name>
    <dbReference type="NCBI Taxonomy" id="239935"/>
    <lineage>
        <taxon>Bacteria</taxon>
        <taxon>Pseudomonadati</taxon>
        <taxon>Verrucomicrobiota</taxon>
        <taxon>Verrucomicrobiia</taxon>
        <taxon>Verrucomicrobiales</taxon>
        <taxon>Akkermansiaceae</taxon>
        <taxon>Akkermansia</taxon>
    </lineage>
</organism>
<sequence length="116" mass="13249">MFTSNSQPQADYVDTRKLGQWLNEHSISRAEIARALGVQTTVIHNWFARQKIPRNVQASLRHLMNAGCPSELESQIAIRMKNSILNDVVKRAVKKGLSVEEWILSAVEEKLEKEHQ</sequence>
<dbReference type="Proteomes" id="UP000236000">
    <property type="component" value="Unassembled WGS sequence"/>
</dbReference>
<protein>
    <submittedName>
        <fullName evidence="1">Uncharacterized protein</fullName>
    </submittedName>
</protein>